<dbReference type="InterPro" id="IPR032623">
    <property type="entry name" value="FecR_N"/>
</dbReference>
<sequence length="331" mass="37094">MLNINSSEKRNNAAIEDAAKWFVRMSNQPVSTVLQKSFQQWLDESPLHFQAYQQTEQLWQDLHAPAREAARSGWHRRKQQSFFTFMPAFKWASLAAILVMLTTAGALWRDAGLLQRGFADYAAAPGSYSEFTLSDGSHVYLDGDSAINEKFSPDERHIELIRGRAWFDVTRIENRPFKVTGGNARIQVLGTAFAVELEPDLTKVTVERGFVTVHASNFDASTFDDSINLQAGESASVAQNQIAYIDGDDTEISLAWKRGLIMMNQTPLKTVLEELSKYSSGRIVLHDTSLENLPVSGVFQTKNPDAVFDALRTTLKLTVVRVPGLMTIIYR</sequence>
<dbReference type="PANTHER" id="PTHR30273:SF2">
    <property type="entry name" value="PROTEIN FECR"/>
    <property type="match status" value="1"/>
</dbReference>
<evidence type="ECO:0000256" key="1">
    <source>
        <dbReference type="SAM" id="Phobius"/>
    </source>
</evidence>
<dbReference type="Gene3D" id="3.55.50.30">
    <property type="match status" value="1"/>
</dbReference>
<dbReference type="Pfam" id="PF16220">
    <property type="entry name" value="DUF4880"/>
    <property type="match status" value="1"/>
</dbReference>
<gene>
    <name evidence="4" type="ORF">FHS77_002420</name>
</gene>
<reference evidence="4 5" key="1">
    <citation type="submission" date="2020-08" db="EMBL/GenBank/DDBJ databases">
        <title>Genomic Encyclopedia of Type Strains, Phase IV (KMG-IV): sequencing the most valuable type-strain genomes for metagenomic binning, comparative biology and taxonomic classification.</title>
        <authorList>
            <person name="Goeker M."/>
        </authorList>
    </citation>
    <scope>NUCLEOTIDE SEQUENCE [LARGE SCALE GENOMIC DNA]</scope>
    <source>
        <strain evidence="4 5">DSM 22336</strain>
    </source>
</reference>
<dbReference type="PIRSF" id="PIRSF018266">
    <property type="entry name" value="FecR"/>
    <property type="match status" value="1"/>
</dbReference>
<protein>
    <submittedName>
        <fullName evidence="4">Transmembrane sensor</fullName>
    </submittedName>
</protein>
<proteinExistence type="predicted"/>
<keyword evidence="1" id="KW-0472">Membrane</keyword>
<evidence type="ECO:0000313" key="4">
    <source>
        <dbReference type="EMBL" id="MBB6261853.1"/>
    </source>
</evidence>
<dbReference type="InterPro" id="IPR006860">
    <property type="entry name" value="FecR"/>
</dbReference>
<dbReference type="PANTHER" id="PTHR30273">
    <property type="entry name" value="PERIPLASMIC SIGNAL SENSOR AND SIGMA FACTOR ACTIVATOR FECR-RELATED"/>
    <property type="match status" value="1"/>
</dbReference>
<name>A0A841LUP8_9HYPH</name>
<dbReference type="Pfam" id="PF04773">
    <property type="entry name" value="FecR"/>
    <property type="match status" value="1"/>
</dbReference>
<comment type="caution">
    <text evidence="4">The sequence shown here is derived from an EMBL/GenBank/DDBJ whole genome shotgun (WGS) entry which is preliminary data.</text>
</comment>
<dbReference type="Gene3D" id="2.60.120.1440">
    <property type="match status" value="1"/>
</dbReference>
<feature type="transmembrane region" description="Helical" evidence="1">
    <location>
        <begin position="88"/>
        <end position="108"/>
    </location>
</feature>
<feature type="domain" description="FecR N-terminal" evidence="3">
    <location>
        <begin position="17"/>
        <end position="58"/>
    </location>
</feature>
<evidence type="ECO:0000259" key="2">
    <source>
        <dbReference type="Pfam" id="PF04773"/>
    </source>
</evidence>
<organism evidence="4 5">
    <name type="scientific">Paenochrobactrum gallinarii</name>
    <dbReference type="NCBI Taxonomy" id="643673"/>
    <lineage>
        <taxon>Bacteria</taxon>
        <taxon>Pseudomonadati</taxon>
        <taxon>Pseudomonadota</taxon>
        <taxon>Alphaproteobacteria</taxon>
        <taxon>Hyphomicrobiales</taxon>
        <taxon>Brucellaceae</taxon>
        <taxon>Paenochrobactrum</taxon>
    </lineage>
</organism>
<dbReference type="RefSeq" id="WP_184223603.1">
    <property type="nucleotide sequence ID" value="NZ_JACIIU010000013.1"/>
</dbReference>
<feature type="domain" description="FecR protein" evidence="2">
    <location>
        <begin position="120"/>
        <end position="211"/>
    </location>
</feature>
<keyword evidence="5" id="KW-1185">Reference proteome</keyword>
<keyword evidence="1 4" id="KW-0812">Transmembrane</keyword>
<dbReference type="Proteomes" id="UP000555393">
    <property type="component" value="Unassembled WGS sequence"/>
</dbReference>
<dbReference type="EMBL" id="JACIIU010000013">
    <property type="protein sequence ID" value="MBB6261853.1"/>
    <property type="molecule type" value="Genomic_DNA"/>
</dbReference>
<evidence type="ECO:0000313" key="5">
    <source>
        <dbReference type="Proteomes" id="UP000555393"/>
    </source>
</evidence>
<evidence type="ECO:0000259" key="3">
    <source>
        <dbReference type="Pfam" id="PF16220"/>
    </source>
</evidence>
<dbReference type="InterPro" id="IPR012373">
    <property type="entry name" value="Ferrdict_sens_TM"/>
</dbReference>
<keyword evidence="1" id="KW-1133">Transmembrane helix</keyword>
<dbReference type="AlphaFoldDB" id="A0A841LUP8"/>
<accession>A0A841LUP8</accession>
<dbReference type="GO" id="GO:0016989">
    <property type="term" value="F:sigma factor antagonist activity"/>
    <property type="evidence" value="ECO:0007669"/>
    <property type="project" value="TreeGrafter"/>
</dbReference>